<keyword evidence="4 6" id="KW-0413">Isomerase</keyword>
<dbReference type="GO" id="GO:0062193">
    <property type="term" value="F:D-ribose pyranase activity"/>
    <property type="evidence" value="ECO:0007669"/>
    <property type="project" value="UniProtKB-EC"/>
</dbReference>
<keyword evidence="5" id="KW-0119">Carbohydrate metabolism</keyword>
<comment type="catalytic activity">
    <reaction evidence="1">
        <text>beta-D-ribopyranose = beta-D-ribofuranose</text>
        <dbReference type="Rhea" id="RHEA:25432"/>
        <dbReference type="ChEBI" id="CHEBI:27476"/>
        <dbReference type="ChEBI" id="CHEBI:47002"/>
        <dbReference type="EC" id="5.4.99.62"/>
    </reaction>
</comment>
<reference evidence="6 7" key="1">
    <citation type="submission" date="2020-02" db="EMBL/GenBank/DDBJ databases">
        <authorList>
            <person name="Hogendoorn C."/>
        </authorList>
    </citation>
    <scope>NUCLEOTIDE SEQUENCE [LARGE SCALE GENOMIC DNA]</scope>
    <source>
        <strain evidence="6">R501</strain>
    </source>
</reference>
<gene>
    <name evidence="6" type="primary">rbsD</name>
    <name evidence="6" type="ORF">R50_0837</name>
</gene>
<evidence type="ECO:0000313" key="6">
    <source>
        <dbReference type="EMBL" id="CAB1128343.1"/>
    </source>
</evidence>
<dbReference type="Gene3D" id="3.40.1650.10">
    <property type="entry name" value="RbsD-like domain"/>
    <property type="match status" value="1"/>
</dbReference>
<evidence type="ECO:0000256" key="1">
    <source>
        <dbReference type="ARBA" id="ARBA00000223"/>
    </source>
</evidence>
<dbReference type="InterPro" id="IPR007721">
    <property type="entry name" value="RbsD_FucU"/>
</dbReference>
<organism evidence="6 7">
    <name type="scientific">Candidatus Hydrogenisulfobacillus filiaventi</name>
    <dbReference type="NCBI Taxonomy" id="2707344"/>
    <lineage>
        <taxon>Bacteria</taxon>
        <taxon>Bacillati</taxon>
        <taxon>Bacillota</taxon>
        <taxon>Clostridia</taxon>
        <taxon>Eubacteriales</taxon>
        <taxon>Clostridiales Family XVII. Incertae Sedis</taxon>
        <taxon>Candidatus Hydrogenisulfobacillus</taxon>
    </lineage>
</organism>
<dbReference type="InterPro" id="IPR023750">
    <property type="entry name" value="RbsD-like_sf"/>
</dbReference>
<dbReference type="InterPro" id="IPR023064">
    <property type="entry name" value="D-ribose_pyranase"/>
</dbReference>
<dbReference type="Pfam" id="PF05025">
    <property type="entry name" value="RbsD_FucU"/>
    <property type="match status" value="1"/>
</dbReference>
<accession>A0A6F8ZFD3</accession>
<dbReference type="EC" id="5.4.99.62" evidence="2"/>
<evidence type="ECO:0000256" key="5">
    <source>
        <dbReference type="ARBA" id="ARBA00023277"/>
    </source>
</evidence>
<evidence type="ECO:0000256" key="3">
    <source>
        <dbReference type="ARBA" id="ARBA00022490"/>
    </source>
</evidence>
<dbReference type="EMBL" id="LR778114">
    <property type="protein sequence ID" value="CAB1128343.1"/>
    <property type="molecule type" value="Genomic_DNA"/>
</dbReference>
<dbReference type="PANTHER" id="PTHR37831:SF1">
    <property type="entry name" value="D-RIBOSE PYRANASE"/>
    <property type="match status" value="1"/>
</dbReference>
<evidence type="ECO:0000256" key="2">
    <source>
        <dbReference type="ARBA" id="ARBA00012862"/>
    </source>
</evidence>
<dbReference type="GO" id="GO:0005829">
    <property type="term" value="C:cytosol"/>
    <property type="evidence" value="ECO:0007669"/>
    <property type="project" value="TreeGrafter"/>
</dbReference>
<sequence>MLRTGILHPELGAWLARLGHHDRLLISDAGYPMVPGAARIDLGFAPGRPGLLEVVEAVVAVLPLERVWVAAELPEQQPGFFRHLEALLPAGVPVERLADHETFKATAAGVPLMVRTGEFTPFANCLLECGVGF</sequence>
<dbReference type="GO" id="GO:0048029">
    <property type="term" value="F:monosaccharide binding"/>
    <property type="evidence" value="ECO:0007669"/>
    <property type="project" value="InterPro"/>
</dbReference>
<dbReference type="PANTHER" id="PTHR37831">
    <property type="entry name" value="D-RIBOSE PYRANASE"/>
    <property type="match status" value="1"/>
</dbReference>
<protein>
    <recommendedName>
        <fullName evidence="2">D-ribose pyranase</fullName>
        <ecNumber evidence="2">5.4.99.62</ecNumber>
    </recommendedName>
</protein>
<dbReference type="SUPFAM" id="SSF102546">
    <property type="entry name" value="RbsD-like"/>
    <property type="match status" value="1"/>
</dbReference>
<dbReference type="GO" id="GO:0016872">
    <property type="term" value="F:intramolecular lyase activity"/>
    <property type="evidence" value="ECO:0007669"/>
    <property type="project" value="InterPro"/>
</dbReference>
<keyword evidence="3" id="KW-0963">Cytoplasm</keyword>
<dbReference type="KEGG" id="hfv:R50_0837"/>
<dbReference type="Proteomes" id="UP000503399">
    <property type="component" value="Chromosome"/>
</dbReference>
<name>A0A6F8ZFD3_9FIRM</name>
<proteinExistence type="predicted"/>
<dbReference type="AlphaFoldDB" id="A0A6F8ZFD3"/>
<evidence type="ECO:0000256" key="4">
    <source>
        <dbReference type="ARBA" id="ARBA00023235"/>
    </source>
</evidence>
<keyword evidence="7" id="KW-1185">Reference proteome</keyword>
<dbReference type="NCBIfam" id="NF008761">
    <property type="entry name" value="PRK11797.1"/>
    <property type="match status" value="1"/>
</dbReference>
<evidence type="ECO:0000313" key="7">
    <source>
        <dbReference type="Proteomes" id="UP000503399"/>
    </source>
</evidence>
<dbReference type="GO" id="GO:0019303">
    <property type="term" value="P:D-ribose catabolic process"/>
    <property type="evidence" value="ECO:0007669"/>
    <property type="project" value="TreeGrafter"/>
</dbReference>